<dbReference type="GO" id="GO:0061929">
    <property type="term" value="F:gamma-glutamylaminecyclotransferase activity"/>
    <property type="evidence" value="ECO:0007669"/>
    <property type="project" value="InterPro"/>
</dbReference>
<evidence type="ECO:0000313" key="5">
    <source>
        <dbReference type="EMBL" id="NMO77770.1"/>
    </source>
</evidence>
<dbReference type="Pfam" id="PF06094">
    <property type="entry name" value="GGACT"/>
    <property type="match status" value="1"/>
</dbReference>
<evidence type="ECO:0000313" key="6">
    <source>
        <dbReference type="Proteomes" id="UP000588491"/>
    </source>
</evidence>
<evidence type="ECO:0000256" key="1">
    <source>
        <dbReference type="ARBA" id="ARBA00008861"/>
    </source>
</evidence>
<dbReference type="InterPro" id="IPR013024">
    <property type="entry name" value="GGCT-like"/>
</dbReference>
<feature type="domain" description="Gamma-glutamylcyclotransferase AIG2-like" evidence="4">
    <location>
        <begin position="7"/>
        <end position="124"/>
    </location>
</feature>
<dbReference type="RefSeq" id="WP_016203773.1">
    <property type="nucleotide sequence ID" value="NZ_JABBPK010000001.1"/>
</dbReference>
<reference evidence="5 6" key="1">
    <citation type="submission" date="2020-04" db="EMBL/GenBank/DDBJ databases">
        <title>Bacillus sp. UniB3 isolated from commercial digestive syrup.</title>
        <authorList>
            <person name="Thorat V."/>
            <person name="Kirdat K."/>
            <person name="Tiwarekar B."/>
            <person name="Yadav A."/>
        </authorList>
    </citation>
    <scope>NUCLEOTIDE SEQUENCE [LARGE SCALE GENOMIC DNA]</scope>
    <source>
        <strain evidence="5 6">UniB3</strain>
    </source>
</reference>
<dbReference type="InterPro" id="IPR036568">
    <property type="entry name" value="GGCT-like_sf"/>
</dbReference>
<organism evidence="5 6">
    <name type="scientific">Niallia alba</name>
    <dbReference type="NCBI Taxonomy" id="2729105"/>
    <lineage>
        <taxon>Bacteria</taxon>
        <taxon>Bacillati</taxon>
        <taxon>Bacillota</taxon>
        <taxon>Bacilli</taxon>
        <taxon>Bacillales</taxon>
        <taxon>Bacillaceae</taxon>
        <taxon>Niallia</taxon>
    </lineage>
</organism>
<keyword evidence="5" id="KW-0808">Transferase</keyword>
<dbReference type="Proteomes" id="UP000588491">
    <property type="component" value="Unassembled WGS sequence"/>
</dbReference>
<evidence type="ECO:0000256" key="3">
    <source>
        <dbReference type="RuleBase" id="RU367036"/>
    </source>
</evidence>
<evidence type="ECO:0000259" key="4">
    <source>
        <dbReference type="Pfam" id="PF06094"/>
    </source>
</evidence>
<dbReference type="InterPro" id="IPR039126">
    <property type="entry name" value="GGACT"/>
</dbReference>
<gene>
    <name evidence="5" type="ORF">HHU08_12255</name>
</gene>
<comment type="similarity">
    <text evidence="1 3">Belongs to the gamma-glutamylcyclotransferase family.</text>
</comment>
<dbReference type="GO" id="GO:0005829">
    <property type="term" value="C:cytosol"/>
    <property type="evidence" value="ECO:0007669"/>
    <property type="project" value="TreeGrafter"/>
</dbReference>
<proteinExistence type="inferred from homology"/>
<name>A0A7Y0K8P8_9BACI</name>
<protein>
    <recommendedName>
        <fullName evidence="3">Gamma-glutamylcyclotransferase family protein</fullName>
    </recommendedName>
</protein>
<dbReference type="SUPFAM" id="SSF110857">
    <property type="entry name" value="Gamma-glutamyl cyclotransferase-like"/>
    <property type="match status" value="1"/>
</dbReference>
<keyword evidence="6" id="KW-1185">Reference proteome</keyword>
<dbReference type="AlphaFoldDB" id="A0A7Y0K8P8"/>
<dbReference type="InterPro" id="IPR009288">
    <property type="entry name" value="AIG2-like_dom"/>
</dbReference>
<dbReference type="PANTHER" id="PTHR12510">
    <property type="entry name" value="TROPONIN C-AKIN-1 PROTEIN"/>
    <property type="match status" value="1"/>
</dbReference>
<dbReference type="EMBL" id="JABBPK010000001">
    <property type="protein sequence ID" value="NMO77770.1"/>
    <property type="molecule type" value="Genomic_DNA"/>
</dbReference>
<dbReference type="GO" id="GO:0016740">
    <property type="term" value="F:transferase activity"/>
    <property type="evidence" value="ECO:0007669"/>
    <property type="project" value="UniProtKB-KW"/>
</dbReference>
<evidence type="ECO:0000256" key="2">
    <source>
        <dbReference type="PIRSR" id="PIRSR639126-1"/>
    </source>
</evidence>
<feature type="active site" description="Proton acceptor" evidence="2">
    <location>
        <position position="76"/>
    </location>
</feature>
<dbReference type="Gene3D" id="3.10.490.10">
    <property type="entry name" value="Gamma-glutamyl cyclotransferase-like"/>
    <property type="match status" value="1"/>
</dbReference>
<dbReference type="CDD" id="cd06661">
    <property type="entry name" value="GGCT_like"/>
    <property type="match status" value="1"/>
</dbReference>
<dbReference type="PANTHER" id="PTHR12510:SF4">
    <property type="entry name" value="GAMMA-GLUTAMYLAMINECYCLOTRANSFERASE"/>
    <property type="match status" value="1"/>
</dbReference>
<sequence>MKKTVLVFVYGSLLKDEVNHYMMKNYPCLAENVWIYGRLFDARLEYPFLIIDDHKKVLGELYEVPVIDVPILDEFEDYNPIGTDNLYERKVVTVHKEDKTWEAFVYVCNQEEMLVNEIMEDSWRAFRNKPISHS</sequence>
<accession>A0A7Y0K8P8</accession>
<comment type="caution">
    <text evidence="5">The sequence shown here is derived from an EMBL/GenBank/DDBJ whole genome shotgun (WGS) entry which is preliminary data.</text>
</comment>